<name>A0A1Q8QW14_9FIRM</name>
<evidence type="ECO:0000259" key="5">
    <source>
        <dbReference type="PROSITE" id="PS50887"/>
    </source>
</evidence>
<dbReference type="InterPro" id="IPR000160">
    <property type="entry name" value="GGDEF_dom"/>
</dbReference>
<feature type="domain" description="EAL" evidence="4">
    <location>
        <begin position="847"/>
        <end position="1101"/>
    </location>
</feature>
<dbReference type="FunFam" id="3.20.20.450:FF:000001">
    <property type="entry name" value="Cyclic di-GMP phosphodiesterase yahA"/>
    <property type="match status" value="1"/>
</dbReference>
<dbReference type="SMART" id="SM00086">
    <property type="entry name" value="PAC"/>
    <property type="match status" value="3"/>
</dbReference>
<dbReference type="Pfam" id="PF13188">
    <property type="entry name" value="PAS_8"/>
    <property type="match status" value="1"/>
</dbReference>
<sequence length="1102" mass="125851">MLENLKWDHLKRVTPWRLSSLYALIGGLWIVFSDRVLGFFVVDHDIYIQLSTVKGWLYVVVTSVLLYFLFYWGVKSQQESEVALQESYIQLQLKHTELQTAHEEMEATHEELVAAEEELKQQFYEVQEQEAYYRRIYEGISSGILVQDRFGKLIHANDAASRLLKRSRLQLSGPTLFDGTWEAKFSEGTPFRWEELPGDVLSGNTRSSMYRVIEVSGETIPKSWLSIHSDPIQNVNAEHDQEIVTTLVDITEEKTLETYEHLLKEIDRLVLQEKPLAEIEKYLCEQLVKEMDLPWVWIGMKKDDGMVEFRAQAGIKNVDSLIVRWDESPYGQGAVGRTIQTGGKHVDVLEGNPLFEAWKEFAEQNGLRSVAAFPLTHQGETFGALTLYSREADFFDVKRIAFLERFSLQLALTFNSAQDREHLERYRLLAEDSLEIILFIHPDGRIIDANEAAVNRYGYTREELTHLHIQDLRLLEDKSALFNQLQKARLGIQFESLHRCKDGSVFPVDVSSKGTIFHGNPIIVSIIRETTERKNAEAMVWLAKERAQVTLDSIGDAVITTDVLGIVEYLNPIAEALTGWTTSEAVGHPLEQVFRIVNEKTGKSVESPIVRCLREGRIVGLANHTVLIHREGQRIAIEDSAAPIRDRQEAVIGGVLVFHDVSDKRNLMRELAHQAHHDALTSLPNRLLFNELLNQALAQARRKRSRLAVLFLDLDRFKLINDTMGHNMGDRLLKESSERLKQALREGDTIARQGGDEFLVLLPEIGQEEEAASITERILAVFLKPFVLDWNEVFISTSVGISLYPNDGSDLETLVKQADTAMYYAKEQGRNNYQFFTPELNSRAHERLSLENSLRRALEREEFVLYYQPQVDFESGCIVGVEALIRWNSVERGIVSPDAFISIAEETGLIVPIGEWVLRRACTQNLAWQEQGYPPWRIAVNISARQLQEPHFIELVARILQETEMDPQWLEIEITESIAMEKGESSVEMLRSIKELGVRISIDDFGTGFSSLNYLRQLPVDTLKIDQSFVRDICPDANGEAVITAIILLAQNLRLKVIAEGVETETQWSFLKDKRCDEMQGYFFSKPLPAEDLEKRFLHPQG</sequence>
<dbReference type="InterPro" id="IPR000700">
    <property type="entry name" value="PAS-assoc_C"/>
</dbReference>
<feature type="domain" description="PAS" evidence="2">
    <location>
        <begin position="129"/>
        <end position="177"/>
    </location>
</feature>
<gene>
    <name evidence="6" type="ORF">DSOL_2527</name>
</gene>
<dbReference type="Pfam" id="PF00990">
    <property type="entry name" value="GGDEF"/>
    <property type="match status" value="1"/>
</dbReference>
<dbReference type="PROSITE" id="PS50883">
    <property type="entry name" value="EAL"/>
    <property type="match status" value="1"/>
</dbReference>
<feature type="transmembrane region" description="Helical" evidence="1">
    <location>
        <begin position="55"/>
        <end position="74"/>
    </location>
</feature>
<dbReference type="Pfam" id="PF01590">
    <property type="entry name" value="GAF"/>
    <property type="match status" value="1"/>
</dbReference>
<dbReference type="SMART" id="SM00052">
    <property type="entry name" value="EAL"/>
    <property type="match status" value="1"/>
</dbReference>
<feature type="domain" description="PAC" evidence="3">
    <location>
        <begin position="621"/>
        <end position="673"/>
    </location>
</feature>
<dbReference type="InterPro" id="IPR003018">
    <property type="entry name" value="GAF"/>
</dbReference>
<protein>
    <submittedName>
        <fullName evidence="6">Diguanylate cyclase/phosphodiesterase (GGDEF &amp; EAL domains) with PAS/PAC sensor(S)</fullName>
    </submittedName>
</protein>
<dbReference type="NCBIfam" id="TIGR00254">
    <property type="entry name" value="GGDEF"/>
    <property type="match status" value="1"/>
</dbReference>
<dbReference type="FunFam" id="3.30.70.270:FF:000001">
    <property type="entry name" value="Diguanylate cyclase domain protein"/>
    <property type="match status" value="1"/>
</dbReference>
<evidence type="ECO:0000256" key="1">
    <source>
        <dbReference type="SAM" id="Phobius"/>
    </source>
</evidence>
<dbReference type="SUPFAM" id="SSF55785">
    <property type="entry name" value="PYP-like sensor domain (PAS domain)"/>
    <property type="match status" value="3"/>
</dbReference>
<organism evidence="6 7">
    <name type="scientific">Desulfosporosinus metallidurans</name>
    <dbReference type="NCBI Taxonomy" id="1888891"/>
    <lineage>
        <taxon>Bacteria</taxon>
        <taxon>Bacillati</taxon>
        <taxon>Bacillota</taxon>
        <taxon>Clostridia</taxon>
        <taxon>Eubacteriales</taxon>
        <taxon>Desulfitobacteriaceae</taxon>
        <taxon>Desulfosporosinus</taxon>
    </lineage>
</organism>
<feature type="domain" description="PAS" evidence="2">
    <location>
        <begin position="422"/>
        <end position="488"/>
    </location>
</feature>
<evidence type="ECO:0000259" key="4">
    <source>
        <dbReference type="PROSITE" id="PS50883"/>
    </source>
</evidence>
<proteinExistence type="predicted"/>
<dbReference type="InterPro" id="IPR035919">
    <property type="entry name" value="EAL_sf"/>
</dbReference>
<keyword evidence="1" id="KW-0812">Transmembrane</keyword>
<dbReference type="Pfam" id="PF13426">
    <property type="entry name" value="PAS_9"/>
    <property type="match status" value="1"/>
</dbReference>
<dbReference type="OrthoDB" id="9762141at2"/>
<dbReference type="Gene3D" id="3.30.450.20">
    <property type="entry name" value="PAS domain"/>
    <property type="match status" value="3"/>
</dbReference>
<feature type="transmembrane region" description="Helical" evidence="1">
    <location>
        <begin position="20"/>
        <end position="43"/>
    </location>
</feature>
<dbReference type="RefSeq" id="WP_083642518.1">
    <property type="nucleotide sequence ID" value="NZ_MLBF01000017.1"/>
</dbReference>
<dbReference type="SUPFAM" id="SSF55781">
    <property type="entry name" value="GAF domain-like"/>
    <property type="match status" value="1"/>
</dbReference>
<dbReference type="PROSITE" id="PS50112">
    <property type="entry name" value="PAS"/>
    <property type="match status" value="3"/>
</dbReference>
<dbReference type="InterPro" id="IPR029787">
    <property type="entry name" value="Nucleotide_cyclase"/>
</dbReference>
<dbReference type="CDD" id="cd01949">
    <property type="entry name" value="GGDEF"/>
    <property type="match status" value="1"/>
</dbReference>
<dbReference type="InterPro" id="IPR035965">
    <property type="entry name" value="PAS-like_dom_sf"/>
</dbReference>
<dbReference type="PROSITE" id="PS50887">
    <property type="entry name" value="GGDEF"/>
    <property type="match status" value="1"/>
</dbReference>
<keyword evidence="1" id="KW-1133">Transmembrane helix</keyword>
<dbReference type="InterPro" id="IPR029016">
    <property type="entry name" value="GAF-like_dom_sf"/>
</dbReference>
<dbReference type="AlphaFoldDB" id="A0A1Q8QW14"/>
<dbReference type="PANTHER" id="PTHR44757">
    <property type="entry name" value="DIGUANYLATE CYCLASE DGCP"/>
    <property type="match status" value="1"/>
</dbReference>
<dbReference type="Gene3D" id="3.30.450.40">
    <property type="match status" value="1"/>
</dbReference>
<dbReference type="SUPFAM" id="SSF55073">
    <property type="entry name" value="Nucleotide cyclase"/>
    <property type="match status" value="1"/>
</dbReference>
<feature type="domain" description="PAS" evidence="2">
    <location>
        <begin position="543"/>
        <end position="616"/>
    </location>
</feature>
<evidence type="ECO:0000259" key="2">
    <source>
        <dbReference type="PROSITE" id="PS50112"/>
    </source>
</evidence>
<dbReference type="NCBIfam" id="TIGR00229">
    <property type="entry name" value="sensory_box"/>
    <property type="match status" value="3"/>
</dbReference>
<evidence type="ECO:0000259" key="3">
    <source>
        <dbReference type="PROSITE" id="PS50113"/>
    </source>
</evidence>
<dbReference type="SMART" id="SM00267">
    <property type="entry name" value="GGDEF"/>
    <property type="match status" value="1"/>
</dbReference>
<dbReference type="EMBL" id="MLBF01000017">
    <property type="protein sequence ID" value="OLN31502.1"/>
    <property type="molecule type" value="Genomic_DNA"/>
</dbReference>
<dbReference type="Gene3D" id="3.30.70.270">
    <property type="match status" value="1"/>
</dbReference>
<dbReference type="Pfam" id="PF08448">
    <property type="entry name" value="PAS_4"/>
    <property type="match status" value="1"/>
</dbReference>
<accession>A0A1Q8QW14</accession>
<reference evidence="6 7" key="1">
    <citation type="submission" date="2016-09" db="EMBL/GenBank/DDBJ databases">
        <title>Complete genome of Desulfosporosinus sp. OL.</title>
        <authorList>
            <person name="Mardanov A."/>
            <person name="Beletsky A."/>
            <person name="Panova A."/>
            <person name="Karnachuk O."/>
            <person name="Ravin N."/>
        </authorList>
    </citation>
    <scope>NUCLEOTIDE SEQUENCE [LARGE SCALE GENOMIC DNA]</scope>
    <source>
        <strain evidence="6 7">OL</strain>
    </source>
</reference>
<evidence type="ECO:0000313" key="7">
    <source>
        <dbReference type="Proteomes" id="UP000186102"/>
    </source>
</evidence>
<dbReference type="InterPro" id="IPR013656">
    <property type="entry name" value="PAS_4"/>
</dbReference>
<evidence type="ECO:0000313" key="6">
    <source>
        <dbReference type="EMBL" id="OLN31502.1"/>
    </source>
</evidence>
<dbReference type="CDD" id="cd01948">
    <property type="entry name" value="EAL"/>
    <property type="match status" value="1"/>
</dbReference>
<dbReference type="InterPro" id="IPR001610">
    <property type="entry name" value="PAC"/>
</dbReference>
<dbReference type="STRING" id="1888891.DSOL_2527"/>
<dbReference type="InterPro" id="IPR000014">
    <property type="entry name" value="PAS"/>
</dbReference>
<dbReference type="InterPro" id="IPR001633">
    <property type="entry name" value="EAL_dom"/>
</dbReference>
<dbReference type="SMART" id="SM00065">
    <property type="entry name" value="GAF"/>
    <property type="match status" value="1"/>
</dbReference>
<dbReference type="Pfam" id="PF00563">
    <property type="entry name" value="EAL"/>
    <property type="match status" value="1"/>
</dbReference>
<dbReference type="InterPro" id="IPR052155">
    <property type="entry name" value="Biofilm_reg_signaling"/>
</dbReference>
<keyword evidence="7" id="KW-1185">Reference proteome</keyword>
<keyword evidence="1" id="KW-0472">Membrane</keyword>
<dbReference type="Proteomes" id="UP000186102">
    <property type="component" value="Unassembled WGS sequence"/>
</dbReference>
<dbReference type="PROSITE" id="PS50113">
    <property type="entry name" value="PAC"/>
    <property type="match status" value="1"/>
</dbReference>
<dbReference type="SMART" id="SM00091">
    <property type="entry name" value="PAS"/>
    <property type="match status" value="3"/>
</dbReference>
<dbReference type="InterPro" id="IPR043128">
    <property type="entry name" value="Rev_trsase/Diguanyl_cyclase"/>
</dbReference>
<dbReference type="SUPFAM" id="SSF141868">
    <property type="entry name" value="EAL domain-like"/>
    <property type="match status" value="1"/>
</dbReference>
<dbReference type="Gene3D" id="3.20.20.450">
    <property type="entry name" value="EAL domain"/>
    <property type="match status" value="1"/>
</dbReference>
<comment type="caution">
    <text evidence="6">The sequence shown here is derived from an EMBL/GenBank/DDBJ whole genome shotgun (WGS) entry which is preliminary data.</text>
</comment>
<feature type="domain" description="GGDEF" evidence="5">
    <location>
        <begin position="705"/>
        <end position="838"/>
    </location>
</feature>
<dbReference type="PANTHER" id="PTHR44757:SF2">
    <property type="entry name" value="BIOFILM ARCHITECTURE MAINTENANCE PROTEIN MBAA"/>
    <property type="match status" value="1"/>
</dbReference>
<dbReference type="CDD" id="cd00130">
    <property type="entry name" value="PAS"/>
    <property type="match status" value="2"/>
</dbReference>